<keyword evidence="1 4" id="KW-0436">Ligase</keyword>
<evidence type="ECO:0000313" key="5">
    <source>
        <dbReference type="Proteomes" id="UP000449710"/>
    </source>
</evidence>
<dbReference type="SUPFAM" id="SSF56059">
    <property type="entry name" value="Glutathione synthetase ATP-binding domain-like"/>
    <property type="match status" value="1"/>
</dbReference>
<evidence type="ECO:0000313" key="4">
    <source>
        <dbReference type="EMBL" id="NBG88555.1"/>
    </source>
</evidence>
<dbReference type="PROSITE" id="PS50975">
    <property type="entry name" value="ATP_GRASP"/>
    <property type="match status" value="1"/>
</dbReference>
<sequence>MEKHQAVVLGSNYYIGLSTVRCLGKMGVPVTTVDYNQEEAYGSYSKYVTSSLIGPYYKEDPEGFIDYLMAYGKKQERPPVLIPTADPYVEMVDRYWDRLKTVYLLPDIPQGYLSTIVDKDRLYAMMKEGGILVPETLEISEDNLYKKVREELGYPCVVKPVDSHSFVKTFRKKLFKVQNEQELTEAIEKAESRDLKVVVQRIIEGPDTNKYTFDAYVNASGRVSHCSSFHLLRLYPNDYGASVYTEHYYNEDIFDYGKKILEDIGFKGFAELEFKKDENNGRYYLMEINVRIVNFNTLLEKIGLNMPYILYRDLTGNPLPPQEVRETKNRVFWYLYEDLWAVRGYLKSGEWSLKEVLGSLMRPKAPAIFDWKDLRPVLKYNGMMAKKIPKRLFKRNQ</sequence>
<reference evidence="4 5" key="1">
    <citation type="submission" date="2019-04" db="EMBL/GenBank/DDBJ databases">
        <title>Isachenkonia alkalipeptolytica gen. nov. sp. nov. a new anaerobic, alkiliphilic organothrophic bacterium capable to reduce synthesized ferrihydrite isolated from a soda lake.</title>
        <authorList>
            <person name="Toshchakov S.V."/>
            <person name="Zavarzina D.G."/>
            <person name="Zhilina T.N."/>
            <person name="Kostrikina N.A."/>
            <person name="Kublanov I.V."/>
        </authorList>
    </citation>
    <scope>NUCLEOTIDE SEQUENCE [LARGE SCALE GENOMIC DNA]</scope>
    <source>
        <strain evidence="4 5">Z-1701</strain>
    </source>
</reference>
<keyword evidence="5" id="KW-1185">Reference proteome</keyword>
<feature type="domain" description="ATP-grasp" evidence="3">
    <location>
        <begin position="123"/>
        <end position="315"/>
    </location>
</feature>
<dbReference type="GO" id="GO:0046872">
    <property type="term" value="F:metal ion binding"/>
    <property type="evidence" value="ECO:0007669"/>
    <property type="project" value="InterPro"/>
</dbReference>
<dbReference type="RefSeq" id="WP_160721276.1">
    <property type="nucleotide sequence ID" value="NZ_SUMG01000009.1"/>
</dbReference>
<dbReference type="PROSITE" id="PS00867">
    <property type="entry name" value="CPSASE_2"/>
    <property type="match status" value="1"/>
</dbReference>
<dbReference type="InterPro" id="IPR011761">
    <property type="entry name" value="ATP-grasp"/>
</dbReference>
<dbReference type="Pfam" id="PF07478">
    <property type="entry name" value="Dala_Dala_lig_C"/>
    <property type="match status" value="1"/>
</dbReference>
<accession>A0AA43XKJ3</accession>
<dbReference type="Proteomes" id="UP000449710">
    <property type="component" value="Unassembled WGS sequence"/>
</dbReference>
<dbReference type="Gene3D" id="3.30.470.20">
    <property type="entry name" value="ATP-grasp fold, B domain"/>
    <property type="match status" value="1"/>
</dbReference>
<gene>
    <name evidence="4" type="ORF">ISALK_08575</name>
</gene>
<comment type="caution">
    <text evidence="4">The sequence shown here is derived from an EMBL/GenBank/DDBJ whole genome shotgun (WGS) entry which is preliminary data.</text>
</comment>
<proteinExistence type="predicted"/>
<keyword evidence="2" id="KW-0547">Nucleotide-binding</keyword>
<dbReference type="InterPro" id="IPR011095">
    <property type="entry name" value="Dala_Dala_lig_C"/>
</dbReference>
<evidence type="ECO:0000256" key="1">
    <source>
        <dbReference type="ARBA" id="ARBA00022598"/>
    </source>
</evidence>
<dbReference type="AlphaFoldDB" id="A0AA43XKJ3"/>
<dbReference type="GO" id="GO:0005524">
    <property type="term" value="F:ATP binding"/>
    <property type="evidence" value="ECO:0007669"/>
    <property type="project" value="UniProtKB-UniRule"/>
</dbReference>
<dbReference type="InterPro" id="IPR005479">
    <property type="entry name" value="CPAse_ATP-bd"/>
</dbReference>
<evidence type="ECO:0000259" key="3">
    <source>
        <dbReference type="PROSITE" id="PS50975"/>
    </source>
</evidence>
<keyword evidence="2" id="KW-0067">ATP-binding</keyword>
<dbReference type="GO" id="GO:0008716">
    <property type="term" value="F:D-alanine-D-alanine ligase activity"/>
    <property type="evidence" value="ECO:0007669"/>
    <property type="project" value="InterPro"/>
</dbReference>
<dbReference type="InterPro" id="IPR013815">
    <property type="entry name" value="ATP_grasp_subdomain_1"/>
</dbReference>
<protein>
    <submittedName>
        <fullName evidence="4">Carboxylate--amine ligase</fullName>
    </submittedName>
</protein>
<organism evidence="4 5">
    <name type="scientific">Isachenkonia alkalipeptolytica</name>
    <dbReference type="NCBI Taxonomy" id="2565777"/>
    <lineage>
        <taxon>Bacteria</taxon>
        <taxon>Bacillati</taxon>
        <taxon>Bacillota</taxon>
        <taxon>Clostridia</taxon>
        <taxon>Eubacteriales</taxon>
        <taxon>Clostridiaceae</taxon>
        <taxon>Isachenkonia</taxon>
    </lineage>
</organism>
<evidence type="ECO:0000256" key="2">
    <source>
        <dbReference type="PROSITE-ProRule" id="PRU00409"/>
    </source>
</evidence>
<dbReference type="EMBL" id="SUMG01000009">
    <property type="protein sequence ID" value="NBG88555.1"/>
    <property type="molecule type" value="Genomic_DNA"/>
</dbReference>
<name>A0AA43XKJ3_9CLOT</name>
<dbReference type="Gene3D" id="3.30.1490.20">
    <property type="entry name" value="ATP-grasp fold, A domain"/>
    <property type="match status" value="1"/>
</dbReference>